<feature type="domain" description="FLYWCH-type" evidence="4">
    <location>
        <begin position="68"/>
        <end position="131"/>
    </location>
</feature>
<organism evidence="5">
    <name type="scientific">Anopheles darlingi</name>
    <name type="common">Mosquito</name>
    <dbReference type="NCBI Taxonomy" id="43151"/>
    <lineage>
        <taxon>Eukaryota</taxon>
        <taxon>Metazoa</taxon>
        <taxon>Ecdysozoa</taxon>
        <taxon>Arthropoda</taxon>
        <taxon>Hexapoda</taxon>
        <taxon>Insecta</taxon>
        <taxon>Pterygota</taxon>
        <taxon>Neoptera</taxon>
        <taxon>Endopterygota</taxon>
        <taxon>Diptera</taxon>
        <taxon>Nematocera</taxon>
        <taxon>Culicoidea</taxon>
        <taxon>Culicidae</taxon>
        <taxon>Anophelinae</taxon>
        <taxon>Anopheles</taxon>
    </lineage>
</organism>
<dbReference type="Pfam" id="PF04500">
    <property type="entry name" value="FLYWCH"/>
    <property type="match status" value="1"/>
</dbReference>
<evidence type="ECO:0000256" key="2">
    <source>
        <dbReference type="ARBA" id="ARBA00022771"/>
    </source>
</evidence>
<keyword evidence="2" id="KW-0863">Zinc-finger</keyword>
<accession>A0A2M4CW59</accession>
<evidence type="ECO:0000256" key="3">
    <source>
        <dbReference type="ARBA" id="ARBA00022833"/>
    </source>
</evidence>
<dbReference type="EMBL" id="GGFL01005388">
    <property type="protein sequence ID" value="MBW69566.1"/>
    <property type="molecule type" value="Transcribed_RNA"/>
</dbReference>
<proteinExistence type="predicted"/>
<keyword evidence="1" id="KW-0479">Metal-binding</keyword>
<evidence type="ECO:0000259" key="4">
    <source>
        <dbReference type="Pfam" id="PF04500"/>
    </source>
</evidence>
<dbReference type="AlphaFoldDB" id="A0A2M4CW59"/>
<dbReference type="GO" id="GO:0008270">
    <property type="term" value="F:zinc ion binding"/>
    <property type="evidence" value="ECO:0007669"/>
    <property type="project" value="UniProtKB-KW"/>
</dbReference>
<evidence type="ECO:0000256" key="1">
    <source>
        <dbReference type="ARBA" id="ARBA00022723"/>
    </source>
</evidence>
<protein>
    <recommendedName>
        <fullName evidence="4">FLYWCH-type domain-containing protein</fullName>
    </recommendedName>
</protein>
<sequence length="163" mass="18793">MFNVFCSFNISVFKHISIIFGEPSHQTSKEQASQDVLFNSYTFNPERPLPLSEQEPLPKVWYSTSLTFAPNRRGTMNLHFGGYVYVQKKRHNRTMNWLCCKGSNTIKTRCKARVSTEGDNKIRFGTHGHNHPATELMAAQKVFHCVTKNVCDLGENFDELRFE</sequence>
<evidence type="ECO:0000313" key="5">
    <source>
        <dbReference type="EMBL" id="MBW69566.1"/>
    </source>
</evidence>
<dbReference type="InterPro" id="IPR007588">
    <property type="entry name" value="Znf_FLYWCH"/>
</dbReference>
<name>A0A2M4CW59_ANODA</name>
<reference evidence="5" key="1">
    <citation type="submission" date="2018-01" db="EMBL/GenBank/DDBJ databases">
        <title>An insight into the sialome of Amazonian anophelines.</title>
        <authorList>
            <person name="Ribeiro J.M."/>
            <person name="Scarpassa V."/>
            <person name="Calvo E."/>
        </authorList>
    </citation>
    <scope>NUCLEOTIDE SEQUENCE</scope>
</reference>
<dbReference type="VEuPathDB" id="VectorBase:ADAR2_012258"/>
<dbReference type="Gene3D" id="2.20.25.240">
    <property type="match status" value="1"/>
</dbReference>
<keyword evidence="3" id="KW-0862">Zinc</keyword>